<dbReference type="Proteomes" id="UP000619041">
    <property type="component" value="Unassembled WGS sequence"/>
</dbReference>
<dbReference type="RefSeq" id="WP_188643380.1">
    <property type="nucleotide sequence ID" value="NZ_BMKL01000001.1"/>
</dbReference>
<dbReference type="EMBL" id="BMKL01000001">
    <property type="protein sequence ID" value="GGD85481.1"/>
    <property type="molecule type" value="Genomic_DNA"/>
</dbReference>
<evidence type="ECO:0000313" key="1">
    <source>
        <dbReference type="EMBL" id="GGD85481.1"/>
    </source>
</evidence>
<accession>A0ABQ1RYY7</accession>
<name>A0ABQ1RYY7_9SPHN</name>
<proteinExistence type="predicted"/>
<gene>
    <name evidence="1" type="ORF">GCM10011515_01420</name>
</gene>
<evidence type="ECO:0000313" key="2">
    <source>
        <dbReference type="Proteomes" id="UP000619041"/>
    </source>
</evidence>
<organism evidence="1 2">
    <name type="scientific">Tsuneonella deserti</name>
    <dbReference type="NCBI Taxonomy" id="2035528"/>
    <lineage>
        <taxon>Bacteria</taxon>
        <taxon>Pseudomonadati</taxon>
        <taxon>Pseudomonadota</taxon>
        <taxon>Alphaproteobacteria</taxon>
        <taxon>Sphingomonadales</taxon>
        <taxon>Erythrobacteraceae</taxon>
        <taxon>Tsuneonella</taxon>
    </lineage>
</organism>
<reference evidence="2" key="1">
    <citation type="journal article" date="2019" name="Int. J. Syst. Evol. Microbiol.">
        <title>The Global Catalogue of Microorganisms (GCM) 10K type strain sequencing project: providing services to taxonomists for standard genome sequencing and annotation.</title>
        <authorList>
            <consortium name="The Broad Institute Genomics Platform"/>
            <consortium name="The Broad Institute Genome Sequencing Center for Infectious Disease"/>
            <person name="Wu L."/>
            <person name="Ma J."/>
        </authorList>
    </citation>
    <scope>NUCLEOTIDE SEQUENCE [LARGE SCALE GENOMIC DNA]</scope>
    <source>
        <strain evidence="2">CGMCC 1.15959</strain>
    </source>
</reference>
<comment type="caution">
    <text evidence="1">The sequence shown here is derived from an EMBL/GenBank/DDBJ whole genome shotgun (WGS) entry which is preliminary data.</text>
</comment>
<protein>
    <submittedName>
        <fullName evidence="1">Uncharacterized protein</fullName>
    </submittedName>
</protein>
<keyword evidence="2" id="KW-1185">Reference proteome</keyword>
<sequence length="143" mass="15624">MPHEASHDIYNSIELSAISRAVVILTEAQGKHYCSAVLFITNAAVIQMHTELDCVGGIDFFVLTTQRHDPTLQGQIIASFGEAATKLEVSSPISLIASFDGFRGERLQSLSVSSFTISGRDGQSYTFLPDPDRWVADQMMLAD</sequence>